<comment type="caution">
    <text evidence="1">The sequence shown here is derived from an EMBL/GenBank/DDBJ whole genome shotgun (WGS) entry which is preliminary data.</text>
</comment>
<keyword evidence="2" id="KW-1185">Reference proteome</keyword>
<proteinExistence type="predicted"/>
<name>A0ABX0XFL4_9BACT</name>
<accession>A0ABX0XFL4</accession>
<dbReference type="Proteomes" id="UP000770785">
    <property type="component" value="Unassembled WGS sequence"/>
</dbReference>
<dbReference type="EMBL" id="JAATJH010000005">
    <property type="protein sequence ID" value="NJC27694.1"/>
    <property type="molecule type" value="Genomic_DNA"/>
</dbReference>
<protein>
    <submittedName>
        <fullName evidence="1">Uncharacterized protein</fullName>
    </submittedName>
</protein>
<organism evidence="1 2">
    <name type="scientific">Neolewinella antarctica</name>
    <dbReference type="NCBI Taxonomy" id="442734"/>
    <lineage>
        <taxon>Bacteria</taxon>
        <taxon>Pseudomonadati</taxon>
        <taxon>Bacteroidota</taxon>
        <taxon>Saprospiria</taxon>
        <taxon>Saprospirales</taxon>
        <taxon>Lewinellaceae</taxon>
        <taxon>Neolewinella</taxon>
    </lineage>
</organism>
<evidence type="ECO:0000313" key="1">
    <source>
        <dbReference type="EMBL" id="NJC27694.1"/>
    </source>
</evidence>
<sequence length="114" mass="12497">MRAGKVCSVGLSGAEDTISVFQLGISSLLDKIDSPISFPEVVLAKNMSLKAVKSLLRIGYTRAPDRTLRELSDCRNSHVQDRMGEGCLAEKFSDVTLAEIQNLNSILEDYFTSN</sequence>
<reference evidence="1 2" key="1">
    <citation type="submission" date="2020-03" db="EMBL/GenBank/DDBJ databases">
        <title>Genomic Encyclopedia of Type Strains, Phase IV (KMG-IV): sequencing the most valuable type-strain genomes for metagenomic binning, comparative biology and taxonomic classification.</title>
        <authorList>
            <person name="Goeker M."/>
        </authorList>
    </citation>
    <scope>NUCLEOTIDE SEQUENCE [LARGE SCALE GENOMIC DNA]</scope>
    <source>
        <strain evidence="1 2">DSM 105096</strain>
    </source>
</reference>
<evidence type="ECO:0000313" key="2">
    <source>
        <dbReference type="Proteomes" id="UP000770785"/>
    </source>
</evidence>
<gene>
    <name evidence="1" type="ORF">GGR27_003211</name>
</gene>